<evidence type="ECO:0000256" key="1">
    <source>
        <dbReference type="SAM" id="MobiDB-lite"/>
    </source>
</evidence>
<evidence type="ECO:0000313" key="2">
    <source>
        <dbReference type="EMBL" id="KAK4396010.1"/>
    </source>
</evidence>
<reference evidence="2" key="2">
    <citation type="journal article" date="2024" name="Plant">
        <title>Genomic evolution and insights into agronomic trait innovations of Sesamum species.</title>
        <authorList>
            <person name="Miao H."/>
            <person name="Wang L."/>
            <person name="Qu L."/>
            <person name="Liu H."/>
            <person name="Sun Y."/>
            <person name="Le M."/>
            <person name="Wang Q."/>
            <person name="Wei S."/>
            <person name="Zheng Y."/>
            <person name="Lin W."/>
            <person name="Duan Y."/>
            <person name="Cao H."/>
            <person name="Xiong S."/>
            <person name="Wang X."/>
            <person name="Wei L."/>
            <person name="Li C."/>
            <person name="Ma Q."/>
            <person name="Ju M."/>
            <person name="Zhao R."/>
            <person name="Li G."/>
            <person name="Mu C."/>
            <person name="Tian Q."/>
            <person name="Mei H."/>
            <person name="Zhang T."/>
            <person name="Gao T."/>
            <person name="Zhang H."/>
        </authorList>
    </citation>
    <scope>NUCLEOTIDE SEQUENCE</scope>
    <source>
        <strain evidence="2">K16</strain>
    </source>
</reference>
<feature type="region of interest" description="Disordered" evidence="1">
    <location>
        <begin position="1"/>
        <end position="33"/>
    </location>
</feature>
<keyword evidence="3" id="KW-1185">Reference proteome</keyword>
<dbReference type="EMBL" id="JACGWL010000008">
    <property type="protein sequence ID" value="KAK4396010.1"/>
    <property type="molecule type" value="Genomic_DNA"/>
</dbReference>
<name>A0AAE1WM79_9LAMI</name>
<gene>
    <name evidence="2" type="ORF">Sango_1437600</name>
</gene>
<dbReference type="Proteomes" id="UP001289374">
    <property type="component" value="Unassembled WGS sequence"/>
</dbReference>
<comment type="caution">
    <text evidence="2">The sequence shown here is derived from an EMBL/GenBank/DDBJ whole genome shotgun (WGS) entry which is preliminary data.</text>
</comment>
<dbReference type="PANTHER" id="PTHR36790:SF1">
    <property type="entry name" value="MYELIN TRANSCRIPTION FACTOR"/>
    <property type="match status" value="1"/>
</dbReference>
<proteinExistence type="predicted"/>
<organism evidence="2 3">
    <name type="scientific">Sesamum angolense</name>
    <dbReference type="NCBI Taxonomy" id="2727404"/>
    <lineage>
        <taxon>Eukaryota</taxon>
        <taxon>Viridiplantae</taxon>
        <taxon>Streptophyta</taxon>
        <taxon>Embryophyta</taxon>
        <taxon>Tracheophyta</taxon>
        <taxon>Spermatophyta</taxon>
        <taxon>Magnoliopsida</taxon>
        <taxon>eudicotyledons</taxon>
        <taxon>Gunneridae</taxon>
        <taxon>Pentapetalae</taxon>
        <taxon>asterids</taxon>
        <taxon>lamiids</taxon>
        <taxon>Lamiales</taxon>
        <taxon>Pedaliaceae</taxon>
        <taxon>Sesamum</taxon>
    </lineage>
</organism>
<reference evidence="2" key="1">
    <citation type="submission" date="2020-06" db="EMBL/GenBank/DDBJ databases">
        <authorList>
            <person name="Li T."/>
            <person name="Hu X."/>
            <person name="Zhang T."/>
            <person name="Song X."/>
            <person name="Zhang H."/>
            <person name="Dai N."/>
            <person name="Sheng W."/>
            <person name="Hou X."/>
            <person name="Wei L."/>
        </authorList>
    </citation>
    <scope>NUCLEOTIDE SEQUENCE</scope>
    <source>
        <strain evidence="2">K16</strain>
        <tissue evidence="2">Leaf</tissue>
    </source>
</reference>
<sequence>MVSAQSPHSGRRPLQPKNLSTAPIVTAKPNTNPADWSRQLDNYYCNKENVPPTCNNVIIINYSSTPVKKEYKTPMESLDASLADELTAIREKLERLRIDKEKTEKMLRERGLMLDLQMKEIVDRGEAQKQLEIEVDRLYRLKEIKLAACMRISPLRSLRDKEGERKMKQDEEVLWRVALSHWSYDAFCSPSLHYLIPDTFVNFLDLSSLYSAGGKAKFRIDRRYVRGGSENLLNLKTTNQEVGGKILPQCYGNLDLIMTSPVKRHRKGIYSESKQSRCLKHYAPPQEGNGNAPSQLNGKLEFRVGLNP</sequence>
<dbReference type="PANTHER" id="PTHR36790">
    <property type="entry name" value="MYELIN TRANSCRIPTION FACTOR"/>
    <property type="match status" value="1"/>
</dbReference>
<accession>A0AAE1WM79</accession>
<feature type="compositionally biased region" description="Polar residues" evidence="1">
    <location>
        <begin position="17"/>
        <end position="33"/>
    </location>
</feature>
<evidence type="ECO:0000313" key="3">
    <source>
        <dbReference type="Proteomes" id="UP001289374"/>
    </source>
</evidence>
<dbReference type="AlphaFoldDB" id="A0AAE1WM79"/>
<protein>
    <submittedName>
        <fullName evidence="2">Uncharacterized protein</fullName>
    </submittedName>
</protein>